<comment type="caution">
    <text evidence="3">The sequence shown here is derived from an EMBL/GenBank/DDBJ whole genome shotgun (WGS) entry which is preliminary data.</text>
</comment>
<dbReference type="PANTHER" id="PTHR43208:SF1">
    <property type="entry name" value="ABC TRANSPORTER SUBSTRATE-BINDING PROTEIN"/>
    <property type="match status" value="1"/>
</dbReference>
<evidence type="ECO:0000313" key="4">
    <source>
        <dbReference type="Proteomes" id="UP000282323"/>
    </source>
</evidence>
<dbReference type="CDD" id="cd19963">
    <property type="entry name" value="PBP1_BMP-like"/>
    <property type="match status" value="1"/>
</dbReference>
<proteinExistence type="predicted"/>
<sequence>MRSSYRTRTWNPSRRRFLGAVGGPAISITIGRLDDGLKADVSAAWIYDGRPDDLGWTYAHHQGLRGAVAELGESLEAEYVENADPTDVEDIARRFAADGFDVVFGTTSDFTAAMERASEAYPDVAFEVASGTHTAENLGAYYGKIYQARYLVGNAAGLVTETDEIGYVASNPVSTVLQDINGFAAGVRDVNPNATVHLRWTNEWFDPPTERETAQALVDDENVDVLAQHQDSPSVVETAKDNDVWGSGFNTDMSEFGGENYLTSPIWSWDVLYLERIDAVRDGDWEADVTFPAMADGVVAISNFGPNVPDDVVEAVIDRRESLLEGDADAIVWRGTPFEDWSDAALLFDVDTLEIDTVDEPE</sequence>
<dbReference type="InterPro" id="IPR003760">
    <property type="entry name" value="PnrA-like"/>
</dbReference>
<evidence type="ECO:0000256" key="1">
    <source>
        <dbReference type="ARBA" id="ARBA00022729"/>
    </source>
</evidence>
<gene>
    <name evidence="3" type="ORF">EA473_08370</name>
</gene>
<name>A0A3N6MM22_NATCH</name>
<dbReference type="Pfam" id="PF02608">
    <property type="entry name" value="Bmp"/>
    <property type="match status" value="1"/>
</dbReference>
<evidence type="ECO:0000313" key="3">
    <source>
        <dbReference type="EMBL" id="RQG95466.1"/>
    </source>
</evidence>
<dbReference type="GO" id="GO:0005886">
    <property type="term" value="C:plasma membrane"/>
    <property type="evidence" value="ECO:0007669"/>
    <property type="project" value="InterPro"/>
</dbReference>
<keyword evidence="1" id="KW-0732">Signal</keyword>
<dbReference type="EMBL" id="REGA01000005">
    <property type="protein sequence ID" value="RQG95466.1"/>
    <property type="molecule type" value="Genomic_DNA"/>
</dbReference>
<dbReference type="AlphaFoldDB" id="A0A3N6MM22"/>
<evidence type="ECO:0000259" key="2">
    <source>
        <dbReference type="Pfam" id="PF02608"/>
    </source>
</evidence>
<dbReference type="Proteomes" id="UP000282323">
    <property type="component" value="Unassembled WGS sequence"/>
</dbReference>
<protein>
    <submittedName>
        <fullName evidence="3">BMP family ABC transporter substrate-binding protein</fullName>
    </submittedName>
</protein>
<dbReference type="InterPro" id="IPR052910">
    <property type="entry name" value="ABC-Purine-Binding"/>
</dbReference>
<dbReference type="PANTHER" id="PTHR43208">
    <property type="entry name" value="ABC TRANSPORTER SUBSTRATE-BINDING PROTEIN"/>
    <property type="match status" value="1"/>
</dbReference>
<accession>A0A3N6MM22</accession>
<organism evidence="3 4">
    <name type="scientific">Natrarchaeobius chitinivorans</name>
    <dbReference type="NCBI Taxonomy" id="1679083"/>
    <lineage>
        <taxon>Archaea</taxon>
        <taxon>Methanobacteriati</taxon>
        <taxon>Methanobacteriota</taxon>
        <taxon>Stenosarchaea group</taxon>
        <taxon>Halobacteria</taxon>
        <taxon>Halobacteriales</taxon>
        <taxon>Natrialbaceae</taxon>
        <taxon>Natrarchaeobius</taxon>
    </lineage>
</organism>
<feature type="domain" description="ABC transporter substrate-binding protein PnrA-like" evidence="2">
    <location>
        <begin position="42"/>
        <end position="316"/>
    </location>
</feature>
<dbReference type="OrthoDB" id="26049at2157"/>
<reference evidence="3 4" key="1">
    <citation type="submission" date="2018-10" db="EMBL/GenBank/DDBJ databases">
        <title>Natrarchaeobius chitinivorans gen. nov., sp. nov., and Natrarchaeobius haloalkaliphilus sp. nov., alkaliphilic, chitin-utilizing haloarchaea from hypersaline alkaline lakes.</title>
        <authorList>
            <person name="Sorokin D.Y."/>
            <person name="Elcheninov A.G."/>
            <person name="Kostrikina N.A."/>
            <person name="Bale N.J."/>
            <person name="Sinninghe Damste J.S."/>
            <person name="Khijniak T.V."/>
            <person name="Kublanov I.V."/>
            <person name="Toshchakov S.V."/>
        </authorList>
    </citation>
    <scope>NUCLEOTIDE SEQUENCE [LARGE SCALE GENOMIC DNA]</scope>
    <source>
        <strain evidence="3 4">AArcht4T</strain>
    </source>
</reference>
<keyword evidence="4" id="KW-1185">Reference proteome</keyword>
<dbReference type="Gene3D" id="3.40.50.2300">
    <property type="match status" value="2"/>
</dbReference>
<dbReference type="RefSeq" id="WP_124195175.1">
    <property type="nucleotide sequence ID" value="NZ_REGA01000005.1"/>
</dbReference>